<dbReference type="NCBIfam" id="NF038080">
    <property type="entry name" value="PG_bind_siph"/>
    <property type="match status" value="1"/>
</dbReference>
<proteinExistence type="predicted"/>
<dbReference type="STRING" id="1783515.A4E84_29705"/>
<keyword evidence="2" id="KW-1185">Reference proteome</keyword>
<evidence type="ECO:0000313" key="2">
    <source>
        <dbReference type="Proteomes" id="UP000076096"/>
    </source>
</evidence>
<organism evidence="1 2">
    <name type="scientific">Streptomyces qaidamensis</name>
    <dbReference type="NCBI Taxonomy" id="1783515"/>
    <lineage>
        <taxon>Bacteria</taxon>
        <taxon>Bacillati</taxon>
        <taxon>Actinomycetota</taxon>
        <taxon>Actinomycetes</taxon>
        <taxon>Kitasatosporales</taxon>
        <taxon>Streptomycetaceae</taxon>
        <taxon>Streptomyces</taxon>
        <taxon>Streptomyces aurantiacus group</taxon>
    </lineage>
</organism>
<protein>
    <recommendedName>
        <fullName evidence="3">Endolysin</fullName>
    </recommendedName>
</protein>
<dbReference type="AlphaFoldDB" id="A0A143C7A0"/>
<gene>
    <name evidence="1" type="ORF">A4E84_29705</name>
</gene>
<accession>A0A143C7A0</accession>
<evidence type="ECO:0008006" key="3">
    <source>
        <dbReference type="Google" id="ProtNLM"/>
    </source>
</evidence>
<reference evidence="2" key="1">
    <citation type="submission" date="2016-04" db="EMBL/GenBank/DDBJ databases">
        <authorList>
            <person name="Zhang B."/>
        </authorList>
    </citation>
    <scope>NUCLEOTIDE SEQUENCE [LARGE SCALE GENOMIC DNA]</scope>
    <source>
        <strain evidence="2">S10</strain>
    </source>
</reference>
<dbReference type="EMBL" id="CP015098">
    <property type="protein sequence ID" value="AMW13303.1"/>
    <property type="molecule type" value="Genomic_DNA"/>
</dbReference>
<dbReference type="InterPro" id="IPR047763">
    <property type="entry name" value="PG_bind_dom_phiBT1-type"/>
</dbReference>
<evidence type="ECO:0000313" key="1">
    <source>
        <dbReference type="EMBL" id="AMW13303.1"/>
    </source>
</evidence>
<name>A0A143C7A0_9ACTN</name>
<dbReference type="Proteomes" id="UP000076096">
    <property type="component" value="Chromosome"/>
</dbReference>
<dbReference type="RefSeq" id="WP_062929471.1">
    <property type="nucleotide sequence ID" value="NZ_CP015098.1"/>
</dbReference>
<sequence length="289" mass="31491">MSDLWMPGAERLSIGSTAPTDGGPAKAVAHITWDRNATKAKPQGLVPYANLRTYFGSNPSGRAVAPHVLWDPFTGKFVQFFPANSRSLCLKDGPGGTRTNRAGSVVIQVEALFFPWCRVSGKTYESLAETPCKGWDELNAWVASWGVANSWPMGKPNGFAGKRDERIWRMRSGWYAHAHAPENDHTDPGTWPDFTVITKKPALEPYPGAHFFMKGSRPALGKSSPIFTAMGKRLVAVGCGQYKVGPGPVLGQADVDSYEKFQRKLGFTGSDAKWPPGPTSWAKLKVPNV</sequence>
<dbReference type="KEGG" id="stsi:A4E84_29705"/>